<gene>
    <name evidence="2" type="ORF">ACFODZ_10115</name>
</gene>
<name>A0ABV7JCL3_9GAMM</name>
<organism evidence="2 3">
    <name type="scientific">Marinicella sediminis</name>
    <dbReference type="NCBI Taxonomy" id="1792834"/>
    <lineage>
        <taxon>Bacteria</taxon>
        <taxon>Pseudomonadati</taxon>
        <taxon>Pseudomonadota</taxon>
        <taxon>Gammaproteobacteria</taxon>
        <taxon>Lysobacterales</taxon>
        <taxon>Marinicellaceae</taxon>
        <taxon>Marinicella</taxon>
    </lineage>
</organism>
<dbReference type="RefSeq" id="WP_077410648.1">
    <property type="nucleotide sequence ID" value="NZ_JBHRTS010000005.1"/>
</dbReference>
<evidence type="ECO:0000313" key="3">
    <source>
        <dbReference type="Proteomes" id="UP001595533"/>
    </source>
</evidence>
<sequence>MKKVRNSIITSALVVLAVWLWLNQPKPGKTSGTPHLVTQQTDLATPPLITTQNATKPGSTAHPLTDQAVPVMDDAPIKPEPYSWMAIYRIKRQWQRCGNMIIDLIRQGDDYDPLAKINSYIQNLNTYQPGWPTSQQVNALNRQTHQCRRVIEQVRALPLPLLPVIDEQPYVSNLQQTTEQLAYYLLSLTPEHPHEQAIADSLRLILQWREQVAQVTRISKGSEVPNQTTIDQLRAEQQQLENRLDLIQKALRQQDNNAPLAEEWARIQTRLNLINQQIKALKVINQPQRDEAIAAFQLSHDALNNLLRSRNPDVFFEVQSALEQIGSLRQFGYNPNKFNDRFEFKTPFIEYVSPGEVVQQLIGVENDEWFQRLVHYATRLYHCELGADCGPTGDWIAYHCLTAFTELYANSCDQDLTVFYQQLLSENHWSDVQYTLDVIRGLYAP</sequence>
<keyword evidence="1" id="KW-0175">Coiled coil</keyword>
<dbReference type="EMBL" id="JBHRTS010000005">
    <property type="protein sequence ID" value="MFC3194590.1"/>
    <property type="molecule type" value="Genomic_DNA"/>
</dbReference>
<evidence type="ECO:0000256" key="1">
    <source>
        <dbReference type="SAM" id="Coils"/>
    </source>
</evidence>
<reference evidence="3" key="1">
    <citation type="journal article" date="2019" name="Int. J. Syst. Evol. Microbiol.">
        <title>The Global Catalogue of Microorganisms (GCM) 10K type strain sequencing project: providing services to taxonomists for standard genome sequencing and annotation.</title>
        <authorList>
            <consortium name="The Broad Institute Genomics Platform"/>
            <consortium name="The Broad Institute Genome Sequencing Center for Infectious Disease"/>
            <person name="Wu L."/>
            <person name="Ma J."/>
        </authorList>
    </citation>
    <scope>NUCLEOTIDE SEQUENCE [LARGE SCALE GENOMIC DNA]</scope>
    <source>
        <strain evidence="3">KCTC 42953</strain>
    </source>
</reference>
<keyword evidence="3" id="KW-1185">Reference proteome</keyword>
<proteinExistence type="predicted"/>
<accession>A0ABV7JCL3</accession>
<dbReference type="Proteomes" id="UP001595533">
    <property type="component" value="Unassembled WGS sequence"/>
</dbReference>
<comment type="caution">
    <text evidence="2">The sequence shown here is derived from an EMBL/GenBank/DDBJ whole genome shotgun (WGS) entry which is preliminary data.</text>
</comment>
<evidence type="ECO:0000313" key="2">
    <source>
        <dbReference type="EMBL" id="MFC3194590.1"/>
    </source>
</evidence>
<protein>
    <submittedName>
        <fullName evidence="2">Uncharacterized protein</fullName>
    </submittedName>
</protein>
<feature type="coiled-coil region" evidence="1">
    <location>
        <begin position="230"/>
        <end position="257"/>
    </location>
</feature>